<keyword evidence="3 5" id="KW-0687">Ribonucleoprotein</keyword>
<accession>A0AAW4L9V1</accession>
<evidence type="ECO:0000256" key="2">
    <source>
        <dbReference type="ARBA" id="ARBA00022980"/>
    </source>
</evidence>
<dbReference type="HAMAP" id="MF_00374">
    <property type="entry name" value="Ribosomal_uL29"/>
    <property type="match status" value="1"/>
</dbReference>
<dbReference type="NCBIfam" id="TIGR00012">
    <property type="entry name" value="L29"/>
    <property type="match status" value="1"/>
</dbReference>
<dbReference type="CDD" id="cd00427">
    <property type="entry name" value="Ribosomal_L29_HIP"/>
    <property type="match status" value="1"/>
</dbReference>
<dbReference type="SUPFAM" id="SSF46561">
    <property type="entry name" value="Ribosomal protein L29 (L29p)"/>
    <property type="match status" value="1"/>
</dbReference>
<comment type="similarity">
    <text evidence="1 5">Belongs to the universal ribosomal protein uL29 family.</text>
</comment>
<keyword evidence="2 5" id="KW-0689">Ribosomal protein</keyword>
<sequence>MKASELRNLDINELLAKDKELDKELFNLSFQLHTGRLENTAKLTALRKDIARVKTLIHETRVERG</sequence>
<dbReference type="GO" id="GO:0003735">
    <property type="term" value="F:structural constituent of ribosome"/>
    <property type="evidence" value="ECO:0007669"/>
    <property type="project" value="InterPro"/>
</dbReference>
<dbReference type="RefSeq" id="WP_214173398.1">
    <property type="nucleotide sequence ID" value="NZ_JAHCVJ010000015.1"/>
</dbReference>
<dbReference type="Gene3D" id="1.10.287.310">
    <property type="match status" value="1"/>
</dbReference>
<dbReference type="AlphaFoldDB" id="A0AAW4L9V1"/>
<evidence type="ECO:0000313" key="6">
    <source>
        <dbReference type="EMBL" id="MBT0666630.1"/>
    </source>
</evidence>
<evidence type="ECO:0000256" key="5">
    <source>
        <dbReference type="HAMAP-Rule" id="MF_00374"/>
    </source>
</evidence>
<reference evidence="6 7" key="1">
    <citation type="submission" date="2021-05" db="EMBL/GenBank/DDBJ databases">
        <title>The draft genome of Geobacter pelophilus DSM 12255.</title>
        <authorList>
            <person name="Xu Z."/>
            <person name="Masuda Y."/>
            <person name="Itoh H."/>
            <person name="Senoo K."/>
        </authorList>
    </citation>
    <scope>NUCLEOTIDE SEQUENCE [LARGE SCALE GENOMIC DNA]</scope>
    <source>
        <strain evidence="6 7">DSM 12255</strain>
    </source>
</reference>
<protein>
    <recommendedName>
        <fullName evidence="4 5">Large ribosomal subunit protein uL29</fullName>
    </recommendedName>
</protein>
<evidence type="ECO:0000256" key="3">
    <source>
        <dbReference type="ARBA" id="ARBA00023274"/>
    </source>
</evidence>
<evidence type="ECO:0000313" key="7">
    <source>
        <dbReference type="Proteomes" id="UP000811899"/>
    </source>
</evidence>
<name>A0AAW4L9V1_9BACT</name>
<organism evidence="6 7">
    <name type="scientific">Geoanaerobacter pelophilus</name>
    <dbReference type="NCBI Taxonomy" id="60036"/>
    <lineage>
        <taxon>Bacteria</taxon>
        <taxon>Pseudomonadati</taxon>
        <taxon>Thermodesulfobacteriota</taxon>
        <taxon>Desulfuromonadia</taxon>
        <taxon>Geobacterales</taxon>
        <taxon>Geobacteraceae</taxon>
        <taxon>Geoanaerobacter</taxon>
    </lineage>
</organism>
<dbReference type="Proteomes" id="UP000811899">
    <property type="component" value="Unassembled WGS sequence"/>
</dbReference>
<comment type="caution">
    <text evidence="6">The sequence shown here is derived from an EMBL/GenBank/DDBJ whole genome shotgun (WGS) entry which is preliminary data.</text>
</comment>
<dbReference type="InterPro" id="IPR001854">
    <property type="entry name" value="Ribosomal_uL29"/>
</dbReference>
<evidence type="ECO:0000256" key="4">
    <source>
        <dbReference type="ARBA" id="ARBA00035204"/>
    </source>
</evidence>
<dbReference type="EMBL" id="JAHCVJ010000015">
    <property type="protein sequence ID" value="MBT0666630.1"/>
    <property type="molecule type" value="Genomic_DNA"/>
</dbReference>
<proteinExistence type="inferred from homology"/>
<dbReference type="Pfam" id="PF00831">
    <property type="entry name" value="Ribosomal_L29"/>
    <property type="match status" value="1"/>
</dbReference>
<keyword evidence="7" id="KW-1185">Reference proteome</keyword>
<dbReference type="InterPro" id="IPR036049">
    <property type="entry name" value="Ribosomal_uL29_sf"/>
</dbReference>
<dbReference type="GO" id="GO:0005840">
    <property type="term" value="C:ribosome"/>
    <property type="evidence" value="ECO:0007669"/>
    <property type="project" value="UniProtKB-KW"/>
</dbReference>
<gene>
    <name evidence="5 6" type="primary">rpmC</name>
    <name evidence="6" type="ORF">KI809_20155</name>
</gene>
<evidence type="ECO:0000256" key="1">
    <source>
        <dbReference type="ARBA" id="ARBA00009254"/>
    </source>
</evidence>
<dbReference type="GO" id="GO:1990904">
    <property type="term" value="C:ribonucleoprotein complex"/>
    <property type="evidence" value="ECO:0007669"/>
    <property type="project" value="UniProtKB-KW"/>
</dbReference>
<dbReference type="FunFam" id="1.10.287.310:FF:000001">
    <property type="entry name" value="50S ribosomal protein L29"/>
    <property type="match status" value="1"/>
</dbReference>
<dbReference type="GO" id="GO:0006412">
    <property type="term" value="P:translation"/>
    <property type="evidence" value="ECO:0007669"/>
    <property type="project" value="UniProtKB-UniRule"/>
</dbReference>